<name>A0AAX4K1Z3_9TREE</name>
<keyword evidence="5" id="KW-1185">Reference proteome</keyword>
<accession>A0AAX4K1Z3</accession>
<proteinExistence type="predicted"/>
<dbReference type="PANTHER" id="PTHR40465:SF1">
    <property type="entry name" value="DUF6534 DOMAIN-CONTAINING PROTEIN"/>
    <property type="match status" value="1"/>
</dbReference>
<evidence type="ECO:0000256" key="2">
    <source>
        <dbReference type="SAM" id="Phobius"/>
    </source>
</evidence>
<keyword evidence="2" id="KW-0812">Transmembrane</keyword>
<dbReference type="InterPro" id="IPR045339">
    <property type="entry name" value="DUF6534"/>
</dbReference>
<feature type="compositionally biased region" description="Low complexity" evidence="1">
    <location>
        <begin position="357"/>
        <end position="367"/>
    </location>
</feature>
<feature type="transmembrane region" description="Helical" evidence="2">
    <location>
        <begin position="67"/>
        <end position="91"/>
    </location>
</feature>
<feature type="transmembrane region" description="Helical" evidence="2">
    <location>
        <begin position="136"/>
        <end position="156"/>
    </location>
</feature>
<feature type="transmembrane region" description="Helical" evidence="2">
    <location>
        <begin position="97"/>
        <end position="124"/>
    </location>
</feature>
<feature type="domain" description="DUF6534" evidence="3">
    <location>
        <begin position="186"/>
        <end position="271"/>
    </location>
</feature>
<evidence type="ECO:0000313" key="5">
    <source>
        <dbReference type="Proteomes" id="UP001355207"/>
    </source>
</evidence>
<dbReference type="GeneID" id="91097245"/>
<evidence type="ECO:0000256" key="1">
    <source>
        <dbReference type="SAM" id="MobiDB-lite"/>
    </source>
</evidence>
<organism evidence="4 5">
    <name type="scientific">Kwoniella dendrophila CBS 6074</name>
    <dbReference type="NCBI Taxonomy" id="1295534"/>
    <lineage>
        <taxon>Eukaryota</taxon>
        <taxon>Fungi</taxon>
        <taxon>Dikarya</taxon>
        <taxon>Basidiomycota</taxon>
        <taxon>Agaricomycotina</taxon>
        <taxon>Tremellomycetes</taxon>
        <taxon>Tremellales</taxon>
        <taxon>Cryptococcaceae</taxon>
        <taxon>Kwoniella</taxon>
    </lineage>
</organism>
<dbReference type="Proteomes" id="UP001355207">
    <property type="component" value="Chromosome 9"/>
</dbReference>
<dbReference type="Pfam" id="PF20152">
    <property type="entry name" value="DUF6534"/>
    <property type="match status" value="1"/>
</dbReference>
<dbReference type="AlphaFoldDB" id="A0AAX4K1Z3"/>
<feature type="transmembrane region" description="Helical" evidence="2">
    <location>
        <begin position="250"/>
        <end position="268"/>
    </location>
</feature>
<dbReference type="PANTHER" id="PTHR40465">
    <property type="entry name" value="CHROMOSOME 1, WHOLE GENOME SHOTGUN SEQUENCE"/>
    <property type="match status" value="1"/>
</dbReference>
<dbReference type="RefSeq" id="XP_066078392.1">
    <property type="nucleotide sequence ID" value="XM_066222295.1"/>
</dbReference>
<dbReference type="EMBL" id="CP144106">
    <property type="protein sequence ID" value="WWC91630.1"/>
    <property type="molecule type" value="Genomic_DNA"/>
</dbReference>
<gene>
    <name evidence="4" type="ORF">L201_006576</name>
</gene>
<reference evidence="4 5" key="1">
    <citation type="submission" date="2024-01" db="EMBL/GenBank/DDBJ databases">
        <title>Comparative genomics of Cryptococcus and Kwoniella reveals pathogenesis evolution and contrasting modes of karyotype evolution via chromosome fusion or intercentromeric recombination.</title>
        <authorList>
            <person name="Coelho M.A."/>
            <person name="David-Palma M."/>
            <person name="Shea T."/>
            <person name="Bowers K."/>
            <person name="McGinley-Smith S."/>
            <person name="Mohammad A.W."/>
            <person name="Gnirke A."/>
            <person name="Yurkov A.M."/>
            <person name="Nowrousian M."/>
            <person name="Sun S."/>
            <person name="Cuomo C.A."/>
            <person name="Heitman J."/>
        </authorList>
    </citation>
    <scope>NUCLEOTIDE SEQUENCE [LARGE SCALE GENOMIC DNA]</scope>
    <source>
        <strain evidence="4 5">CBS 6074</strain>
    </source>
</reference>
<keyword evidence="2" id="KW-1133">Transmembrane helix</keyword>
<sequence>MASMTPDQLAVAMEAAAKASIDSHHNLNLGTFFVASATDTLLCGIMMVQLINYWTWSKEDRWFNKSIVIVTAISSFVATIFIIVLMFRLFVYNFGTYYPFAALNLLTYMSIIDIIPSVATQIFFAERAYKLNNRSMTLLIAISICLLASICGAVGFPPARGARNMATGEGQQKAVAFMYLWLCGSLGADLLITGSIMWSLLRSKTGWKETDDTITRLIAIMVETQLPPTLVVIFFFIVTFGVKDTYLDIFALWVQSKFYTCGLLASLNSRYSLRRTMRSETSSRGRTSRTAPVIHVLTETYVQRDAPSSLTSPTQSRATTLRPTFSHKVHRGIAKDPLDIDDDSIELEEKTPQTPTSHSGQESSSSSAHIDLIDEYSQKLDYIENESRTALTGDLTQGK</sequence>
<feature type="transmembrane region" description="Helical" evidence="2">
    <location>
        <begin position="32"/>
        <end position="55"/>
    </location>
</feature>
<evidence type="ECO:0000259" key="3">
    <source>
        <dbReference type="Pfam" id="PF20152"/>
    </source>
</evidence>
<feature type="region of interest" description="Disordered" evidence="1">
    <location>
        <begin position="348"/>
        <end position="371"/>
    </location>
</feature>
<protein>
    <recommendedName>
        <fullName evidence="3">DUF6534 domain-containing protein</fullName>
    </recommendedName>
</protein>
<evidence type="ECO:0000313" key="4">
    <source>
        <dbReference type="EMBL" id="WWC91630.1"/>
    </source>
</evidence>
<feature type="transmembrane region" description="Helical" evidence="2">
    <location>
        <begin position="176"/>
        <end position="201"/>
    </location>
</feature>
<feature type="transmembrane region" description="Helical" evidence="2">
    <location>
        <begin position="213"/>
        <end position="238"/>
    </location>
</feature>
<keyword evidence="2" id="KW-0472">Membrane</keyword>